<evidence type="ECO:0008006" key="5">
    <source>
        <dbReference type="Google" id="ProtNLM"/>
    </source>
</evidence>
<proteinExistence type="predicted"/>
<dbReference type="SUPFAM" id="SSF82185">
    <property type="entry name" value="Histone H3 K4-specific methyltransferase SET7/9 N-terminal domain"/>
    <property type="match status" value="1"/>
</dbReference>
<reference evidence="3 4" key="1">
    <citation type="submission" date="2020-04" db="EMBL/GenBank/DDBJ databases">
        <title>Perkinsus olseni comparative genomics.</title>
        <authorList>
            <person name="Bogema D.R."/>
        </authorList>
    </citation>
    <scope>NUCLEOTIDE SEQUENCE [LARGE SCALE GENOMIC DNA]</scope>
    <source>
        <strain evidence="3 4">ATCC PRA-207</strain>
    </source>
</reference>
<dbReference type="InterPro" id="IPR003409">
    <property type="entry name" value="MORN"/>
</dbReference>
<protein>
    <recommendedName>
        <fullName evidence="5">MORN repeat containing</fullName>
    </recommendedName>
</protein>
<name>A0A7J6QB35_PEROL</name>
<dbReference type="Proteomes" id="UP000553632">
    <property type="component" value="Unassembled WGS sequence"/>
</dbReference>
<dbReference type="PANTHER" id="PTHR23084">
    <property type="entry name" value="PHOSPHATIDYLINOSITOL-4-PHOSPHATE 5-KINASE RELATED"/>
    <property type="match status" value="1"/>
</dbReference>
<evidence type="ECO:0000256" key="1">
    <source>
        <dbReference type="ARBA" id="ARBA00022737"/>
    </source>
</evidence>
<gene>
    <name evidence="3" type="ORF">FOZ63_026212</name>
</gene>
<accession>A0A7J6QB35</accession>
<dbReference type="SMART" id="SM00698">
    <property type="entry name" value="MORN"/>
    <property type="match status" value="5"/>
</dbReference>
<evidence type="ECO:0000256" key="2">
    <source>
        <dbReference type="SAM" id="MobiDB-lite"/>
    </source>
</evidence>
<dbReference type="AlphaFoldDB" id="A0A7J6QB35"/>
<organism evidence="3 4">
    <name type="scientific">Perkinsus olseni</name>
    <name type="common">Perkinsus atlanticus</name>
    <dbReference type="NCBI Taxonomy" id="32597"/>
    <lineage>
        <taxon>Eukaryota</taxon>
        <taxon>Sar</taxon>
        <taxon>Alveolata</taxon>
        <taxon>Perkinsozoa</taxon>
        <taxon>Perkinsea</taxon>
        <taxon>Perkinsida</taxon>
        <taxon>Perkinsidae</taxon>
        <taxon>Perkinsus</taxon>
    </lineage>
</organism>
<feature type="region of interest" description="Disordered" evidence="2">
    <location>
        <begin position="263"/>
        <end position="301"/>
    </location>
</feature>
<dbReference type="EMBL" id="JABANO010034167">
    <property type="protein sequence ID" value="KAF4705595.1"/>
    <property type="molecule type" value="Genomic_DNA"/>
</dbReference>
<comment type="caution">
    <text evidence="3">The sequence shown here is derived from an EMBL/GenBank/DDBJ whole genome shotgun (WGS) entry which is preliminary data.</text>
</comment>
<evidence type="ECO:0000313" key="4">
    <source>
        <dbReference type="Proteomes" id="UP000553632"/>
    </source>
</evidence>
<dbReference type="PANTHER" id="PTHR23084:SF263">
    <property type="entry name" value="MORN REPEAT-CONTAINING PROTEIN 1"/>
    <property type="match status" value="1"/>
</dbReference>
<sequence>MGKFCNAERTSGLASFWVDLREDGGLVKATFLFANSVDFSETGSRKVYVTGLLPMSRSSLVPGRPGLSLWGVDRGSTDPALVGSVDEMLEFVGNTTGIPSLATDNIHILFDENSRNMAALFGDKDSLGTPALWLTLTDLACAYTYEGQWRMGRRHGEGTLTQWTTDGAGQRKVAAVYEGQWKDGFIHERGKMRTANTVYEGEWHMGVIQGEGQMQWEFDGGREVYKGQWEAGLQHGKGVHIWWLGGESVADRPNMMNRYDGQWREGKRHGSGRSEVLTQKSRFGTVEPVSESCDRLPPGDQ</sequence>
<dbReference type="Pfam" id="PF02493">
    <property type="entry name" value="MORN"/>
    <property type="match status" value="5"/>
</dbReference>
<evidence type="ECO:0000313" key="3">
    <source>
        <dbReference type="EMBL" id="KAF4705595.1"/>
    </source>
</evidence>
<keyword evidence="1" id="KW-0677">Repeat</keyword>
<keyword evidence="4" id="KW-1185">Reference proteome</keyword>
<dbReference type="Gene3D" id="2.20.110.10">
    <property type="entry name" value="Histone H3 K4-specific methyltransferase SET7/9 N-terminal domain"/>
    <property type="match status" value="1"/>
</dbReference>